<reference evidence="2" key="1">
    <citation type="submission" date="2024-06" db="EMBL/GenBank/DDBJ databases">
        <authorList>
            <person name="Liu X."/>
            <person name="Lenzi L."/>
            <person name="Haldenby T S."/>
            <person name="Uol C."/>
        </authorList>
    </citation>
    <scope>NUCLEOTIDE SEQUENCE</scope>
</reference>
<feature type="compositionally biased region" description="Polar residues" evidence="1">
    <location>
        <begin position="876"/>
        <end position="894"/>
    </location>
</feature>
<feature type="region of interest" description="Disordered" evidence="1">
    <location>
        <begin position="1694"/>
        <end position="1819"/>
    </location>
</feature>
<accession>A0AAV2T6Z3</accession>
<evidence type="ECO:0000313" key="3">
    <source>
        <dbReference type="Proteomes" id="UP001497525"/>
    </source>
</evidence>
<feature type="region of interest" description="Disordered" evidence="1">
    <location>
        <begin position="876"/>
        <end position="953"/>
    </location>
</feature>
<organism evidence="2 3">
    <name type="scientific">Calicophoron daubneyi</name>
    <name type="common">Rumen fluke</name>
    <name type="synonym">Paramphistomum daubneyi</name>
    <dbReference type="NCBI Taxonomy" id="300641"/>
    <lineage>
        <taxon>Eukaryota</taxon>
        <taxon>Metazoa</taxon>
        <taxon>Spiralia</taxon>
        <taxon>Lophotrochozoa</taxon>
        <taxon>Platyhelminthes</taxon>
        <taxon>Trematoda</taxon>
        <taxon>Digenea</taxon>
        <taxon>Plagiorchiida</taxon>
        <taxon>Pronocephalata</taxon>
        <taxon>Paramphistomoidea</taxon>
        <taxon>Paramphistomidae</taxon>
        <taxon>Calicophoron</taxon>
    </lineage>
</organism>
<proteinExistence type="predicted"/>
<feature type="region of interest" description="Disordered" evidence="1">
    <location>
        <begin position="1297"/>
        <end position="1464"/>
    </location>
</feature>
<feature type="compositionally biased region" description="Polar residues" evidence="1">
    <location>
        <begin position="586"/>
        <end position="599"/>
    </location>
</feature>
<comment type="caution">
    <text evidence="2">The sequence shown here is derived from an EMBL/GenBank/DDBJ whole genome shotgun (WGS) entry which is preliminary data.</text>
</comment>
<evidence type="ECO:0000256" key="1">
    <source>
        <dbReference type="SAM" id="MobiDB-lite"/>
    </source>
</evidence>
<feature type="compositionally biased region" description="Polar residues" evidence="1">
    <location>
        <begin position="1736"/>
        <end position="1752"/>
    </location>
</feature>
<feature type="region of interest" description="Disordered" evidence="1">
    <location>
        <begin position="507"/>
        <end position="530"/>
    </location>
</feature>
<feature type="compositionally biased region" description="Low complexity" evidence="1">
    <location>
        <begin position="49"/>
        <end position="60"/>
    </location>
</feature>
<feature type="region of interest" description="Disordered" evidence="1">
    <location>
        <begin position="1048"/>
        <end position="1199"/>
    </location>
</feature>
<feature type="compositionally biased region" description="Low complexity" evidence="1">
    <location>
        <begin position="1422"/>
        <end position="1435"/>
    </location>
</feature>
<feature type="compositionally biased region" description="Polar residues" evidence="1">
    <location>
        <begin position="101"/>
        <end position="137"/>
    </location>
</feature>
<dbReference type="EMBL" id="CAXLJL010000112">
    <property type="protein sequence ID" value="CAL5131951.1"/>
    <property type="molecule type" value="Genomic_DNA"/>
</dbReference>
<protein>
    <submittedName>
        <fullName evidence="2">Uncharacterized protein</fullName>
    </submittedName>
</protein>
<feature type="compositionally biased region" description="Polar residues" evidence="1">
    <location>
        <begin position="904"/>
        <end position="920"/>
    </location>
</feature>
<feature type="compositionally biased region" description="Low complexity" evidence="1">
    <location>
        <begin position="322"/>
        <end position="336"/>
    </location>
</feature>
<feature type="region of interest" description="Disordered" evidence="1">
    <location>
        <begin position="38"/>
        <end position="138"/>
    </location>
</feature>
<feature type="region of interest" description="Disordered" evidence="1">
    <location>
        <begin position="188"/>
        <end position="210"/>
    </location>
</feature>
<evidence type="ECO:0000313" key="2">
    <source>
        <dbReference type="EMBL" id="CAL5131951.1"/>
    </source>
</evidence>
<feature type="compositionally biased region" description="Polar residues" evidence="1">
    <location>
        <begin position="749"/>
        <end position="768"/>
    </location>
</feature>
<feature type="compositionally biased region" description="Polar residues" evidence="1">
    <location>
        <begin position="650"/>
        <end position="663"/>
    </location>
</feature>
<feature type="compositionally biased region" description="Polar residues" evidence="1">
    <location>
        <begin position="1126"/>
        <end position="1153"/>
    </location>
</feature>
<feature type="compositionally biased region" description="Polar residues" evidence="1">
    <location>
        <begin position="1297"/>
        <end position="1315"/>
    </location>
</feature>
<feature type="compositionally biased region" description="Polar residues" evidence="1">
    <location>
        <begin position="12"/>
        <end position="24"/>
    </location>
</feature>
<feature type="compositionally biased region" description="Polar residues" evidence="1">
    <location>
        <begin position="1806"/>
        <end position="1819"/>
    </location>
</feature>
<feature type="compositionally biased region" description="Polar residues" evidence="1">
    <location>
        <begin position="686"/>
        <end position="702"/>
    </location>
</feature>
<feature type="region of interest" description="Disordered" evidence="1">
    <location>
        <begin position="612"/>
        <end position="768"/>
    </location>
</feature>
<feature type="compositionally biased region" description="Basic and acidic residues" evidence="1">
    <location>
        <begin position="509"/>
        <end position="528"/>
    </location>
</feature>
<gene>
    <name evidence="2" type="ORF">CDAUBV1_LOCUS4479</name>
</gene>
<feature type="region of interest" description="Disordered" evidence="1">
    <location>
        <begin position="1"/>
        <end position="24"/>
    </location>
</feature>
<feature type="compositionally biased region" description="Low complexity" evidence="1">
    <location>
        <begin position="1114"/>
        <end position="1124"/>
    </location>
</feature>
<sequence>MNSRVLPLQGSYDPTGSEISNSDSLLQEFQEFEAQVYSGTLFDRNRPTNLSPSNQNSSSTRSDRHSDGLQSNVHVRRQTNSHTTSDVEEDSLEEVIRPDRSVSNFSVTESSASRMRNSLNENSPTVEPTASASTRLAISSRRMVQARTEFGSRITDAPAGSSGDPGKKCQASAPYLPKINVFERNQMGAQQSDRSGSSHHPPSGKPVMSVLQTPKQPRIAQTTFAPAARESCPALGTSGQQIGSDEQLELVNPHPVISHAQEDPIETHDEVVAKMAASGLIWAPPGILPPSHQNSRDCLNLSPEPRWYSAEIEEERVNCPKSSGSHSLSSKSSEVSTADETNTVRSKSLLASANQKRPGEAEPSSKWSEVDQPRQATAVLSPRGRAKCDLSGSQFNAGTKVKKAPGSSTICTSSSISKVDSAMEANSKNNVPIQSNTNRSSGHSSATLTRQPEKSTAQVELQAKLEQEVALRQQQDDYIRQLQMYYDNLLAKHALAEVTIDQLRTGAKVRGESEERSVKSGSRSDLRHSSSFVADRSGLYRSQPLSFGPYGRRTSTLQSSADQLRVTDQCLRYASTPLLGFDREQVGTNGHESGHTEVSTPRYATGLRTLDNNRALSDRREPGSGMGAISGAETRRVVSSTHLYDRSSGSEESGSATQNTVRSGVSARGLRGGRYSSASVAPCRSTVRSVKQLSNSTSSPKSFHTVDNGDRKSENRPSSTYDNWAGEDRDANKAKVAGSSHPSTMFGRGSSSDHTQITNGPSGSTDQTPLLRLEQKISVNPASTLMDLLFHVANLQAKVLQLRRCLADQSNSVSDNELQLVRLEYGQLKKCFHLATRRWPPGSVDGAPEFDPEGTLDKELYELRLQLDDLEACAQLSKSSQSGRNDSDNLSSPRNEGYQHPAMFSTNDTSPRTGFDQTIGLNVADSGVLSSPSARSHSDRDHGSSTSLQPSIPKEKLCALESDYMHLLDRYNTLKESQLNPHQAQELYDLMKGLYELTLAANGQSSVIPTPHELENVFQLDGDTRKLTQDLERAMKLEREMSAYSSFVTSDSNGSACGHEADQFAEHPTRSSGLRKDSRHSSKSRRSSRVRVKRENSSSKQLPSYQSTEIVRRSSSSTQDSGLSTPPITLNQKRSTLPTKRSGGASQEEQINLDNRRSPQRARRADSDSSHTGKSVPSYSNQEHPSDSGLPNSIQTDGTSKVRSMISRFNMLENGFDTSYNAVPEITGSGQCANTCDLATKKRMEALETGVRILQQKLLEVYAEKQQPTQSSYRDAETSFPPHTEMAFRHSALIPSQKNRSGTQQLGRFQASSGAPTPATRQLRGKSTGLSQNMTAVRRCDEDPRCSRTRVVHTSTSSSMPSDLSDEEVQVIPGPSMEESTRPPAPYTNRRPQRTQPALQDDSSSEEGCETVHISDRPNSASSIRTRSTQTSQISKVRQDHAVLPVRPSTVASVRPRRSKTNISRVYRSAISKSSSDDDLPYKCEDNTGQRNFGKRLVSGGRLNYRQGRIKPHPKDFPPSLNEDFRSLRNYSVEQNIYVAQPQELNEFGCSTLPLRSSGRLGRNNLTSERSFSPIAYDVPQTADIYGGSLPVLVDPVEYNPHVCAPTPRMYTALDSSSVDRPIRPPVYYYPPTDRILVPNSVRMPPPVPPKPVYLINTVSPTFGSTCRACGGSGKIPTTFNMASATPFNQIIAPLTPRQSFTPNQTGRRVLSSNRSVKGGPLRAFHNPMNVKRPVLSTSPLSNDPSTYTTDPGNELSENAAKSDVLSRSSNGDEESTSDSDRTNYAPITRRSSSDAVEPNHGLCSADQTHTNDQIPRSFSNPRVAELGFENTLRTARLISGMAQQLRHSLGDMYSYLPPS</sequence>
<feature type="region of interest" description="Disordered" evidence="1">
    <location>
        <begin position="318"/>
        <end position="415"/>
    </location>
</feature>
<feature type="compositionally biased region" description="Low complexity" evidence="1">
    <location>
        <begin position="1352"/>
        <end position="1363"/>
    </location>
</feature>
<dbReference type="Proteomes" id="UP001497525">
    <property type="component" value="Unassembled WGS sequence"/>
</dbReference>
<feature type="compositionally biased region" description="Polar residues" evidence="1">
    <location>
        <begin position="338"/>
        <end position="355"/>
    </location>
</feature>
<feature type="region of interest" description="Disordered" evidence="1">
    <location>
        <begin position="428"/>
        <end position="457"/>
    </location>
</feature>
<feature type="compositionally biased region" description="Polar residues" evidence="1">
    <location>
        <begin position="1172"/>
        <end position="1199"/>
    </location>
</feature>
<feature type="compositionally biased region" description="Basic and acidic residues" evidence="1">
    <location>
        <begin position="1059"/>
        <end position="1080"/>
    </location>
</feature>
<feature type="region of interest" description="Disordered" evidence="1">
    <location>
        <begin position="584"/>
        <end position="603"/>
    </location>
</feature>
<feature type="compositionally biased region" description="Polar residues" evidence="1">
    <location>
        <begin position="1697"/>
        <end position="1716"/>
    </location>
</feature>
<name>A0AAV2T6Z3_CALDB</name>
<feature type="compositionally biased region" description="Basic residues" evidence="1">
    <location>
        <begin position="1081"/>
        <end position="1092"/>
    </location>
</feature>